<dbReference type="KEGG" id="plei:Q9312_19255"/>
<geneLocation type="plasmid" evidence="1 3">
    <name>unnamed2</name>
</geneLocation>
<dbReference type="KEGG" id="plei:Q9312_19365"/>
<reference evidence="1 3" key="1">
    <citation type="submission" date="2023-08" db="EMBL/GenBank/DDBJ databases">
        <title>Pleionea litopenaei sp. nov., isolated from stomach of juvenile Litopenaeus vannamei.</title>
        <authorList>
            <person name="Rho A.M."/>
            <person name="Hwang C.Y."/>
        </authorList>
    </citation>
    <scope>NUCLEOTIDE SEQUENCE [LARGE SCALE GENOMIC DNA]</scope>
    <source>
        <strain evidence="1 3">HL-JVS1</strain>
        <plasmid evidence="1 3">unnamed2</plasmid>
    </source>
</reference>
<keyword evidence="1" id="KW-0614">Plasmid</keyword>
<dbReference type="EMBL" id="CP133550">
    <property type="protein sequence ID" value="WMS89295.1"/>
    <property type="molecule type" value="Genomic_DNA"/>
</dbReference>
<dbReference type="RefSeq" id="WP_309204591.1">
    <property type="nucleotide sequence ID" value="NZ_CP133550.1"/>
</dbReference>
<organism evidence="1 3">
    <name type="scientific">Pleionea litopenaei</name>
    <dbReference type="NCBI Taxonomy" id="3070815"/>
    <lineage>
        <taxon>Bacteria</taxon>
        <taxon>Pseudomonadati</taxon>
        <taxon>Pseudomonadota</taxon>
        <taxon>Gammaproteobacteria</taxon>
        <taxon>Oceanospirillales</taxon>
        <taxon>Pleioneaceae</taxon>
        <taxon>Pleionea</taxon>
    </lineage>
</organism>
<evidence type="ECO:0000313" key="1">
    <source>
        <dbReference type="EMBL" id="WMS89295.1"/>
    </source>
</evidence>
<protein>
    <submittedName>
        <fullName evidence="1">Uncharacterized protein</fullName>
    </submittedName>
</protein>
<dbReference type="Proteomes" id="UP001239782">
    <property type="component" value="Plasmid unnamed2"/>
</dbReference>
<proteinExistence type="predicted"/>
<evidence type="ECO:0000313" key="3">
    <source>
        <dbReference type="Proteomes" id="UP001239782"/>
    </source>
</evidence>
<sequence length="95" mass="10436">MDLKVLRILFDDGAISSAEAVRVPFGKGWYLTCKKNNGDIVHVGTTREPGKPKLFRSLDAVASASTEIGFSELLVHVKEQKKEGGSTEDFKLEVQ</sequence>
<name>A0AA51RXB9_9GAMM</name>
<gene>
    <name evidence="2" type="ORF">Q9312_19255</name>
    <name evidence="1" type="ORF">Q9312_19365</name>
</gene>
<dbReference type="EMBL" id="CP133550">
    <property type="protein sequence ID" value="WMS89316.1"/>
    <property type="molecule type" value="Genomic_DNA"/>
</dbReference>
<keyword evidence="3" id="KW-1185">Reference proteome</keyword>
<dbReference type="AlphaFoldDB" id="A0AA51RXB9"/>
<evidence type="ECO:0000313" key="2">
    <source>
        <dbReference type="EMBL" id="WMS89316.1"/>
    </source>
</evidence>
<accession>A0AA51RXB9</accession>